<proteinExistence type="predicted"/>
<dbReference type="Proteomes" id="UP000649826">
    <property type="component" value="Unassembled WGS sequence"/>
</dbReference>
<feature type="transmembrane region" description="Helical" evidence="1">
    <location>
        <begin position="76"/>
        <end position="93"/>
    </location>
</feature>
<organism evidence="2 3">
    <name type="scientific">Blautia difficilis</name>
    <dbReference type="NCBI Taxonomy" id="2763027"/>
    <lineage>
        <taxon>Bacteria</taxon>
        <taxon>Bacillati</taxon>
        <taxon>Bacillota</taxon>
        <taxon>Clostridia</taxon>
        <taxon>Lachnospirales</taxon>
        <taxon>Lachnospiraceae</taxon>
        <taxon>Blautia</taxon>
    </lineage>
</organism>
<dbReference type="EMBL" id="JACOQG010000051">
    <property type="protein sequence ID" value="MBC5781140.1"/>
    <property type="molecule type" value="Genomic_DNA"/>
</dbReference>
<keyword evidence="3" id="KW-1185">Reference proteome</keyword>
<dbReference type="PIRSF" id="PIRSF016789">
    <property type="entry name" value="DUF454"/>
    <property type="match status" value="1"/>
</dbReference>
<comment type="caution">
    <text evidence="2">The sequence shown here is derived from an EMBL/GenBank/DDBJ whole genome shotgun (WGS) entry which is preliminary data.</text>
</comment>
<dbReference type="InterPro" id="IPR007401">
    <property type="entry name" value="DUF454"/>
</dbReference>
<keyword evidence="1" id="KW-0812">Transmembrane</keyword>
<gene>
    <name evidence="2" type="ORF">H8Z82_16150</name>
</gene>
<sequence length="134" mass="15167">MKHSLKIFWMILGFLCLGFGTVGIVLPILPTVPFYMATLFCFAKSSARLHSWFLGTNLYKKHLDSFVQKRAMTMGTKLRIMGTVTVIMGIGFLCMKNVPVGRICLIVVWVCHVLYFFLRVKTVNAENKTLEGAK</sequence>
<dbReference type="PANTHER" id="PTHR35813:SF1">
    <property type="entry name" value="INNER MEMBRANE PROTEIN YBAN"/>
    <property type="match status" value="1"/>
</dbReference>
<protein>
    <submittedName>
        <fullName evidence="2">YbaN family protein</fullName>
    </submittedName>
</protein>
<dbReference type="RefSeq" id="WP_186995680.1">
    <property type="nucleotide sequence ID" value="NZ_JACOQG010000051.1"/>
</dbReference>
<dbReference type="PANTHER" id="PTHR35813">
    <property type="entry name" value="INNER MEMBRANE PROTEIN YBAN"/>
    <property type="match status" value="1"/>
</dbReference>
<reference evidence="2 3" key="1">
    <citation type="submission" date="2020-08" db="EMBL/GenBank/DDBJ databases">
        <title>Genome public.</title>
        <authorList>
            <person name="Liu C."/>
            <person name="Sun Q."/>
        </authorList>
    </citation>
    <scope>NUCLEOTIDE SEQUENCE [LARGE SCALE GENOMIC DNA]</scope>
    <source>
        <strain evidence="2 3">M29</strain>
    </source>
</reference>
<accession>A0ABR7IM82</accession>
<feature type="transmembrane region" description="Helical" evidence="1">
    <location>
        <begin position="99"/>
        <end position="118"/>
    </location>
</feature>
<dbReference type="Pfam" id="PF04304">
    <property type="entry name" value="DUF454"/>
    <property type="match status" value="1"/>
</dbReference>
<evidence type="ECO:0000256" key="1">
    <source>
        <dbReference type="SAM" id="Phobius"/>
    </source>
</evidence>
<evidence type="ECO:0000313" key="2">
    <source>
        <dbReference type="EMBL" id="MBC5781140.1"/>
    </source>
</evidence>
<name>A0ABR7IM82_9FIRM</name>
<feature type="transmembrane region" description="Helical" evidence="1">
    <location>
        <begin position="7"/>
        <end position="28"/>
    </location>
</feature>
<keyword evidence="1" id="KW-0472">Membrane</keyword>
<keyword evidence="1" id="KW-1133">Transmembrane helix</keyword>
<evidence type="ECO:0000313" key="3">
    <source>
        <dbReference type="Proteomes" id="UP000649826"/>
    </source>
</evidence>